<evidence type="ECO:0008006" key="4">
    <source>
        <dbReference type="Google" id="ProtNLM"/>
    </source>
</evidence>
<evidence type="ECO:0000313" key="3">
    <source>
        <dbReference type="Proteomes" id="UP000199607"/>
    </source>
</evidence>
<name>A0A1I4GF33_9EURY</name>
<dbReference type="CDD" id="cd07822">
    <property type="entry name" value="SRPBCC_4"/>
    <property type="match status" value="1"/>
</dbReference>
<dbReference type="InterPro" id="IPR019587">
    <property type="entry name" value="Polyketide_cyclase/dehydratase"/>
</dbReference>
<keyword evidence="3" id="KW-1185">Reference proteome</keyword>
<proteinExistence type="predicted"/>
<dbReference type="AlphaFoldDB" id="A0A1I4GF33"/>
<dbReference type="PANTHER" id="PTHR36166">
    <property type="entry name" value="CHROMOSOME 9, WHOLE GENOME SHOTGUN SEQUENCE"/>
    <property type="match status" value="1"/>
</dbReference>
<dbReference type="Proteomes" id="UP000199607">
    <property type="component" value="Unassembled WGS sequence"/>
</dbReference>
<sequence>MRELTTSIDIDASPDAVWDVLTDFRRYPEWNPFMRVVGRANEGAHLVVELTPPGGRQFRFRPTVTRVDPNHELRWLGHLFVTGLYDGEHRFTLEATDEGTRTRFTQAESFGGVLAGLVNRFVGSATEAGFREMNAALKERVESGVKGEQSSAGVGDGNESGDEVAV</sequence>
<reference evidence="3" key="1">
    <citation type="submission" date="2016-10" db="EMBL/GenBank/DDBJ databases">
        <authorList>
            <person name="Varghese N."/>
            <person name="Submissions S."/>
        </authorList>
    </citation>
    <scope>NUCLEOTIDE SEQUENCE [LARGE SCALE GENOMIC DNA]</scope>
    <source>
        <strain evidence="3">CGMCC 1.7738</strain>
    </source>
</reference>
<feature type="region of interest" description="Disordered" evidence="1">
    <location>
        <begin position="142"/>
        <end position="166"/>
    </location>
</feature>
<evidence type="ECO:0000256" key="1">
    <source>
        <dbReference type="SAM" id="MobiDB-lite"/>
    </source>
</evidence>
<dbReference type="Gene3D" id="3.30.530.20">
    <property type="match status" value="1"/>
</dbReference>
<dbReference type="EMBL" id="FOTC01000003">
    <property type="protein sequence ID" value="SFL27726.1"/>
    <property type="molecule type" value="Genomic_DNA"/>
</dbReference>
<dbReference type="PANTHER" id="PTHR36166:SF1">
    <property type="entry name" value="SRPBCC DOMAIN-CONTAINING PROTEIN"/>
    <property type="match status" value="1"/>
</dbReference>
<gene>
    <name evidence="2" type="ORF">SAMN04487950_3196</name>
</gene>
<accession>A0A1I4GF33</accession>
<evidence type="ECO:0000313" key="2">
    <source>
        <dbReference type="EMBL" id="SFL27726.1"/>
    </source>
</evidence>
<dbReference type="Pfam" id="PF10604">
    <property type="entry name" value="Polyketide_cyc2"/>
    <property type="match status" value="1"/>
</dbReference>
<dbReference type="RefSeq" id="WP_089870543.1">
    <property type="nucleotide sequence ID" value="NZ_FOTC01000003.1"/>
</dbReference>
<dbReference type="SUPFAM" id="SSF55961">
    <property type="entry name" value="Bet v1-like"/>
    <property type="match status" value="1"/>
</dbReference>
<protein>
    <recommendedName>
        <fullName evidence="4">Polyketide cyclase / dehydrase and lipid transport</fullName>
    </recommendedName>
</protein>
<dbReference type="InterPro" id="IPR023393">
    <property type="entry name" value="START-like_dom_sf"/>
</dbReference>
<organism evidence="2 3">
    <name type="scientific">Halogranum rubrum</name>
    <dbReference type="NCBI Taxonomy" id="553466"/>
    <lineage>
        <taxon>Archaea</taxon>
        <taxon>Methanobacteriati</taxon>
        <taxon>Methanobacteriota</taxon>
        <taxon>Stenosarchaea group</taxon>
        <taxon>Halobacteria</taxon>
        <taxon>Halobacteriales</taxon>
        <taxon>Haloferacaceae</taxon>
    </lineage>
</organism>